<proteinExistence type="predicted"/>
<name>A0A1M6ZVE0_PSETH</name>
<dbReference type="AlphaFoldDB" id="A0A1M6ZVE0"/>
<sequence length="405" mass="43658">MSAARVVIAGGGPGGALLAYLLARAGIAVTLCEARSDFEREYRGDSLHPYTLELLDELGLADDVLQIPHVAADAFRFHTPYGTVTPASYARLRTRFNYVAIMPQARLIEFLLDRAARFPGFELRTSTKATGLVEADGRVTGLRVRDRSGEHELPADLVIGADGRFSAVRRFADLPVVSSGATTDLVWFRLPRRADDPAADLDLYAGPGRYVGVLGGSDHWRVGYAIPHGGYAAVREAGVEPIREFLRTHVPWLADRVHHLEDMGQTSLLSVDISAAPCWHRPGLLLIGDAAHVISPVGGNGILMAVQDAVAAANAIIAPLRAGTLTEADLARVQAAREAAIAQVQAEQQRTERSSDRARSRGAVLAPPRRLRPLLELPVLQRRSARANAYGPRPPKLDLALVDAA</sequence>
<dbReference type="InterPro" id="IPR050631">
    <property type="entry name" value="PheA/TfdB_FAD_monoxygenase"/>
</dbReference>
<dbReference type="EMBL" id="FRAP01000025">
    <property type="protein sequence ID" value="SHL34457.1"/>
    <property type="molecule type" value="Genomic_DNA"/>
</dbReference>
<dbReference type="SUPFAM" id="SSF51905">
    <property type="entry name" value="FAD/NAD(P)-binding domain"/>
    <property type="match status" value="1"/>
</dbReference>
<evidence type="ECO:0000313" key="3">
    <source>
        <dbReference type="EMBL" id="SHL34457.1"/>
    </source>
</evidence>
<dbReference type="RefSeq" id="WP_073459996.1">
    <property type="nucleotide sequence ID" value="NZ_CALGVN010000020.1"/>
</dbReference>
<dbReference type="PANTHER" id="PTHR43476:SF5">
    <property type="entry name" value="FAD-DEPENDENT MONOOXYGENASE"/>
    <property type="match status" value="1"/>
</dbReference>
<accession>A0A1M6ZVE0</accession>
<dbReference type="OrthoDB" id="9791689at2"/>
<evidence type="ECO:0000256" key="1">
    <source>
        <dbReference type="ARBA" id="ARBA00023002"/>
    </source>
</evidence>
<keyword evidence="4" id="KW-1185">Reference proteome</keyword>
<dbReference type="STRING" id="1848.SAMN05443637_12518"/>
<evidence type="ECO:0000313" key="4">
    <source>
        <dbReference type="Proteomes" id="UP000184363"/>
    </source>
</evidence>
<keyword evidence="1" id="KW-0560">Oxidoreductase</keyword>
<dbReference type="Proteomes" id="UP000184363">
    <property type="component" value="Unassembled WGS sequence"/>
</dbReference>
<protein>
    <submittedName>
        <fullName evidence="3">2-polyprenyl-6-methoxyphenol hydroxylase</fullName>
    </submittedName>
</protein>
<dbReference type="Gene3D" id="3.50.50.60">
    <property type="entry name" value="FAD/NAD(P)-binding domain"/>
    <property type="match status" value="2"/>
</dbReference>
<dbReference type="PRINTS" id="PR00420">
    <property type="entry name" value="RNGMNOXGNASE"/>
</dbReference>
<gene>
    <name evidence="3" type="ORF">SAMN05443637_12518</name>
</gene>
<organism evidence="3 4">
    <name type="scientific">Pseudonocardia thermophila</name>
    <dbReference type="NCBI Taxonomy" id="1848"/>
    <lineage>
        <taxon>Bacteria</taxon>
        <taxon>Bacillati</taxon>
        <taxon>Actinomycetota</taxon>
        <taxon>Actinomycetes</taxon>
        <taxon>Pseudonocardiales</taxon>
        <taxon>Pseudonocardiaceae</taxon>
        <taxon>Pseudonocardia</taxon>
    </lineage>
</organism>
<dbReference type="InterPro" id="IPR036188">
    <property type="entry name" value="FAD/NAD-bd_sf"/>
</dbReference>
<dbReference type="GO" id="GO:0016491">
    <property type="term" value="F:oxidoreductase activity"/>
    <property type="evidence" value="ECO:0007669"/>
    <property type="project" value="UniProtKB-KW"/>
</dbReference>
<evidence type="ECO:0000259" key="2">
    <source>
        <dbReference type="Pfam" id="PF01494"/>
    </source>
</evidence>
<reference evidence="3 4" key="1">
    <citation type="submission" date="2016-11" db="EMBL/GenBank/DDBJ databases">
        <authorList>
            <person name="Jaros S."/>
            <person name="Januszkiewicz K."/>
            <person name="Wedrychowicz H."/>
        </authorList>
    </citation>
    <scope>NUCLEOTIDE SEQUENCE [LARGE SCALE GENOMIC DNA]</scope>
    <source>
        <strain evidence="3 4">DSM 43832</strain>
    </source>
</reference>
<dbReference type="InterPro" id="IPR002938">
    <property type="entry name" value="FAD-bd"/>
</dbReference>
<dbReference type="GO" id="GO:0071949">
    <property type="term" value="F:FAD binding"/>
    <property type="evidence" value="ECO:0007669"/>
    <property type="project" value="InterPro"/>
</dbReference>
<feature type="domain" description="FAD-binding" evidence="2">
    <location>
        <begin position="5"/>
        <end position="344"/>
    </location>
</feature>
<dbReference type="Pfam" id="PF01494">
    <property type="entry name" value="FAD_binding_3"/>
    <property type="match status" value="1"/>
</dbReference>
<dbReference type="PANTHER" id="PTHR43476">
    <property type="entry name" value="3-(3-HYDROXY-PHENYL)PROPIONATE/3-HYDROXYCINNAMIC ACID HYDROXYLASE"/>
    <property type="match status" value="1"/>
</dbReference>